<gene>
    <name evidence="1" type="ORF">NXS11_03140</name>
</gene>
<dbReference type="Pfam" id="PF06923">
    <property type="entry name" value="GutM"/>
    <property type="match status" value="1"/>
</dbReference>
<dbReference type="PIRSF" id="PIRSF011474">
    <property type="entry name" value="Glucitol_operon_activator"/>
    <property type="match status" value="1"/>
</dbReference>
<organism evidence="1 2">
    <name type="scientific">Staphylococcus americanisciuri</name>
    <dbReference type="NCBI Taxonomy" id="2973940"/>
    <lineage>
        <taxon>Bacteria</taxon>
        <taxon>Bacillati</taxon>
        <taxon>Bacillota</taxon>
        <taxon>Bacilli</taxon>
        <taxon>Bacillales</taxon>
        <taxon>Staphylococcaceae</taxon>
        <taxon>Staphylococcus</taxon>
    </lineage>
</organism>
<proteinExistence type="predicted"/>
<name>A0ABT2F0C9_9STAP</name>
<protein>
    <submittedName>
        <fullName evidence="1">Transcriptional regulator GutM</fullName>
    </submittedName>
</protein>
<dbReference type="RefSeq" id="WP_259198562.1">
    <property type="nucleotide sequence ID" value="NZ_JANUXY010000002.1"/>
</dbReference>
<comment type="caution">
    <text evidence="1">The sequence shown here is derived from an EMBL/GenBank/DDBJ whole genome shotgun (WGS) entry which is preliminary data.</text>
</comment>
<dbReference type="Proteomes" id="UP001205609">
    <property type="component" value="Unassembled WGS sequence"/>
</dbReference>
<dbReference type="InterPro" id="IPR009693">
    <property type="entry name" value="Glucitol_operon_activator"/>
</dbReference>
<keyword evidence="2" id="KW-1185">Reference proteome</keyword>
<evidence type="ECO:0000313" key="2">
    <source>
        <dbReference type="Proteomes" id="UP001205609"/>
    </source>
</evidence>
<sequence>MFFIVLIVLAAVGYAIQYFLGLLQIKNFSKNYIDMRHNGRVAIGRKPSIFKAGTIVLVQINKKKLIEEVRYMQGVTVFAKFKKIDDLNGLRIDKLTMDDLKSYNKLFAMAIIDSRNTFNVIQSGGEIKNIPSPFKRALNNINKVFKKREVY</sequence>
<evidence type="ECO:0000313" key="1">
    <source>
        <dbReference type="EMBL" id="MCS4485885.1"/>
    </source>
</evidence>
<accession>A0ABT2F0C9</accession>
<reference evidence="1 2" key="1">
    <citation type="journal article" date="2023" name="Int. J. Syst. Evol. Microbiol.">
        <title>Streptococcus sciuri sp. nov., Staphylococcus marylandisciuri sp. nov. and Staphylococcus americanisciuri sp. nov., isolated from faeces of eastern grey squirrel (Sciurus carolinensis).</title>
        <authorList>
            <person name="Volokhov D.V."/>
            <person name="Zagorodnyaya T.A."/>
            <person name="Furtak V.A."/>
            <person name="Nattanmai G."/>
            <person name="Randall L."/>
            <person name="Jose S."/>
            <person name="Gao Y."/>
            <person name="Eisenberg T."/>
            <person name="Delmonte P."/>
            <person name="Blom J."/>
            <person name="Mitchell K.K."/>
        </authorList>
    </citation>
    <scope>NUCLEOTIDE SEQUENCE [LARGE SCALE GENOMIC DNA]</scope>
    <source>
        <strain evidence="1 2">GRT3</strain>
    </source>
</reference>
<dbReference type="EMBL" id="JANUXY010000002">
    <property type="protein sequence ID" value="MCS4485885.1"/>
    <property type="molecule type" value="Genomic_DNA"/>
</dbReference>